<keyword evidence="8" id="KW-1185">Reference proteome</keyword>
<feature type="domain" description="Transcriptional repressor p66 coiled-coil MBD2-interaction" evidence="6">
    <location>
        <begin position="1"/>
        <end position="36"/>
    </location>
</feature>
<keyword evidence="3" id="KW-0175">Coiled coil</keyword>
<sequence>MIIKQLRDELRLEEARLVLLKKLRQSQIQKENVVQK</sequence>
<dbReference type="GO" id="GO:0000122">
    <property type="term" value="P:negative regulation of transcription by RNA polymerase II"/>
    <property type="evidence" value="ECO:0007669"/>
    <property type="project" value="InterPro"/>
</dbReference>
<feature type="non-terminal residue" evidence="7">
    <location>
        <position position="36"/>
    </location>
</feature>
<dbReference type="STRING" id="75743.A0A401QEC2"/>
<dbReference type="InterPro" id="IPR040386">
    <property type="entry name" value="P66"/>
</dbReference>
<dbReference type="Pfam" id="PF16563">
    <property type="entry name" value="P66_CC"/>
    <property type="match status" value="1"/>
</dbReference>
<keyword evidence="4" id="KW-0804">Transcription</keyword>
<dbReference type="PANTHER" id="PTHR13455:SF4">
    <property type="entry name" value="TRANSCRIPTIONAL REPRESSOR P66-BETA"/>
    <property type="match status" value="1"/>
</dbReference>
<name>A0A401QEC2_SCYTO</name>
<comment type="caution">
    <text evidence="7">The sequence shown here is derived from an EMBL/GenBank/DDBJ whole genome shotgun (WGS) entry which is preliminary data.</text>
</comment>
<dbReference type="PANTHER" id="PTHR13455">
    <property type="entry name" value="TRANSCRIPTIONAL REPRESSOR P66-RELATED"/>
    <property type="match status" value="1"/>
</dbReference>
<evidence type="ECO:0000256" key="5">
    <source>
        <dbReference type="ARBA" id="ARBA00023242"/>
    </source>
</evidence>
<dbReference type="GO" id="GO:0016581">
    <property type="term" value="C:NuRD complex"/>
    <property type="evidence" value="ECO:0007669"/>
    <property type="project" value="TreeGrafter"/>
</dbReference>
<dbReference type="EMBL" id="BFAA01046988">
    <property type="protein sequence ID" value="GCB83703.1"/>
    <property type="molecule type" value="Genomic_DNA"/>
</dbReference>
<comment type="subcellular location">
    <subcellularLocation>
        <location evidence="1">Nucleus</location>
    </subcellularLocation>
</comment>
<keyword evidence="2" id="KW-0805">Transcription regulation</keyword>
<dbReference type="InterPro" id="IPR032346">
    <property type="entry name" value="P66_CC"/>
</dbReference>
<accession>A0A401QEC2</accession>
<evidence type="ECO:0000256" key="2">
    <source>
        <dbReference type="ARBA" id="ARBA00023015"/>
    </source>
</evidence>
<organism evidence="7 8">
    <name type="scientific">Scyliorhinus torazame</name>
    <name type="common">Cloudy catshark</name>
    <name type="synonym">Catulus torazame</name>
    <dbReference type="NCBI Taxonomy" id="75743"/>
    <lineage>
        <taxon>Eukaryota</taxon>
        <taxon>Metazoa</taxon>
        <taxon>Chordata</taxon>
        <taxon>Craniata</taxon>
        <taxon>Vertebrata</taxon>
        <taxon>Chondrichthyes</taxon>
        <taxon>Elasmobranchii</taxon>
        <taxon>Galeomorphii</taxon>
        <taxon>Galeoidea</taxon>
        <taxon>Carcharhiniformes</taxon>
        <taxon>Scyliorhinidae</taxon>
        <taxon>Scyliorhinus</taxon>
    </lineage>
</organism>
<evidence type="ECO:0000256" key="4">
    <source>
        <dbReference type="ARBA" id="ARBA00023163"/>
    </source>
</evidence>
<evidence type="ECO:0000313" key="8">
    <source>
        <dbReference type="Proteomes" id="UP000288216"/>
    </source>
</evidence>
<dbReference type="AlphaFoldDB" id="A0A401QEC2"/>
<evidence type="ECO:0000259" key="6">
    <source>
        <dbReference type="Pfam" id="PF16563"/>
    </source>
</evidence>
<evidence type="ECO:0000313" key="7">
    <source>
        <dbReference type="EMBL" id="GCB83703.1"/>
    </source>
</evidence>
<reference evidence="7 8" key="1">
    <citation type="journal article" date="2018" name="Nat. Ecol. Evol.">
        <title>Shark genomes provide insights into elasmobranch evolution and the origin of vertebrates.</title>
        <authorList>
            <person name="Hara Y"/>
            <person name="Yamaguchi K"/>
            <person name="Onimaru K"/>
            <person name="Kadota M"/>
            <person name="Koyanagi M"/>
            <person name="Keeley SD"/>
            <person name="Tatsumi K"/>
            <person name="Tanaka K"/>
            <person name="Motone F"/>
            <person name="Kageyama Y"/>
            <person name="Nozu R"/>
            <person name="Adachi N"/>
            <person name="Nishimura O"/>
            <person name="Nakagawa R"/>
            <person name="Tanegashima C"/>
            <person name="Kiyatake I"/>
            <person name="Matsumoto R"/>
            <person name="Murakumo K"/>
            <person name="Nishida K"/>
            <person name="Terakita A"/>
            <person name="Kuratani S"/>
            <person name="Sato K"/>
            <person name="Hyodo S Kuraku.S."/>
        </authorList>
    </citation>
    <scope>NUCLEOTIDE SEQUENCE [LARGE SCALE GENOMIC DNA]</scope>
</reference>
<evidence type="ECO:0000256" key="3">
    <source>
        <dbReference type="ARBA" id="ARBA00023054"/>
    </source>
</evidence>
<gene>
    <name evidence="7" type="ORF">scyTo_0024450</name>
</gene>
<dbReference type="Gene3D" id="6.10.250.1650">
    <property type="match status" value="1"/>
</dbReference>
<keyword evidence="5" id="KW-0539">Nucleus</keyword>
<protein>
    <recommendedName>
        <fullName evidence="6">Transcriptional repressor p66 coiled-coil MBD2-interaction domain-containing protein</fullName>
    </recommendedName>
</protein>
<evidence type="ECO:0000256" key="1">
    <source>
        <dbReference type="ARBA" id="ARBA00004123"/>
    </source>
</evidence>
<proteinExistence type="predicted"/>
<dbReference type="Proteomes" id="UP000288216">
    <property type="component" value="Unassembled WGS sequence"/>
</dbReference>